<evidence type="ECO:0000256" key="10">
    <source>
        <dbReference type="PROSITE-ProRule" id="PRU00042"/>
    </source>
</evidence>
<feature type="domain" description="C2H2-type" evidence="11">
    <location>
        <begin position="466"/>
        <end position="494"/>
    </location>
</feature>
<evidence type="ECO:0000256" key="7">
    <source>
        <dbReference type="ARBA" id="ARBA00023125"/>
    </source>
</evidence>
<evidence type="ECO:0000256" key="6">
    <source>
        <dbReference type="ARBA" id="ARBA00023015"/>
    </source>
</evidence>
<keyword evidence="9" id="KW-0539">Nucleus</keyword>
<feature type="domain" description="C2H2-type" evidence="11">
    <location>
        <begin position="140"/>
        <end position="171"/>
    </location>
</feature>
<keyword evidence="4 10" id="KW-0863">Zinc-finger</keyword>
<evidence type="ECO:0000256" key="1">
    <source>
        <dbReference type="ARBA" id="ARBA00004123"/>
    </source>
</evidence>
<dbReference type="InterPro" id="IPR006794">
    <property type="entry name" value="Transcrp_activ_Zfx/Zfy-dom"/>
</dbReference>
<dbReference type="InterPro" id="IPR013087">
    <property type="entry name" value="Znf_C2H2_type"/>
</dbReference>
<dbReference type="GeneTree" id="ENSGT00940000164731"/>
<keyword evidence="6" id="KW-0805">Transcription regulation</keyword>
<evidence type="ECO:0000313" key="13">
    <source>
        <dbReference type="Proteomes" id="UP000694388"/>
    </source>
</evidence>
<proteinExistence type="predicted"/>
<dbReference type="PROSITE" id="PS50157">
    <property type="entry name" value="ZINC_FINGER_C2H2_2"/>
    <property type="match status" value="9"/>
</dbReference>
<dbReference type="GO" id="GO:0005634">
    <property type="term" value="C:nucleus"/>
    <property type="evidence" value="ECO:0007669"/>
    <property type="project" value="UniProtKB-SubCell"/>
</dbReference>
<evidence type="ECO:0000256" key="4">
    <source>
        <dbReference type="ARBA" id="ARBA00022771"/>
    </source>
</evidence>
<feature type="domain" description="C2H2-type" evidence="11">
    <location>
        <begin position="380"/>
        <end position="407"/>
    </location>
</feature>
<keyword evidence="7" id="KW-0238">DNA-binding</keyword>
<dbReference type="Gene3D" id="3.30.160.60">
    <property type="entry name" value="Classic Zinc Finger"/>
    <property type="match status" value="7"/>
</dbReference>
<dbReference type="PANTHER" id="PTHR24393:SF140">
    <property type="entry name" value="ZINC FINGER Y-CHROMOSOMAL PROTEIN 1"/>
    <property type="match status" value="1"/>
</dbReference>
<evidence type="ECO:0000256" key="5">
    <source>
        <dbReference type="ARBA" id="ARBA00022833"/>
    </source>
</evidence>
<keyword evidence="13" id="KW-1185">Reference proteome</keyword>
<dbReference type="GO" id="GO:0005694">
    <property type="term" value="C:chromosome"/>
    <property type="evidence" value="ECO:0007669"/>
    <property type="project" value="UniProtKB-ARBA"/>
</dbReference>
<reference evidence="12" key="1">
    <citation type="submission" date="2025-08" db="UniProtKB">
        <authorList>
            <consortium name="Ensembl"/>
        </authorList>
    </citation>
    <scope>IDENTIFICATION</scope>
</reference>
<dbReference type="GO" id="GO:0001228">
    <property type="term" value="F:DNA-binding transcription activator activity, RNA polymerase II-specific"/>
    <property type="evidence" value="ECO:0007669"/>
    <property type="project" value="TreeGrafter"/>
</dbReference>
<evidence type="ECO:0000259" key="11">
    <source>
        <dbReference type="PROSITE" id="PS50157"/>
    </source>
</evidence>
<reference evidence="12" key="2">
    <citation type="submission" date="2025-09" db="UniProtKB">
        <authorList>
            <consortium name="Ensembl"/>
        </authorList>
    </citation>
    <scope>IDENTIFICATION</scope>
</reference>
<evidence type="ECO:0000256" key="2">
    <source>
        <dbReference type="ARBA" id="ARBA00022723"/>
    </source>
</evidence>
<feature type="domain" description="C2H2-type" evidence="11">
    <location>
        <begin position="265"/>
        <end position="292"/>
    </location>
</feature>
<feature type="domain" description="C2H2-type" evidence="11">
    <location>
        <begin position="351"/>
        <end position="379"/>
    </location>
</feature>
<feature type="domain" description="C2H2-type" evidence="11">
    <location>
        <begin position="293"/>
        <end position="321"/>
    </location>
</feature>
<dbReference type="AlphaFoldDB" id="A0A8C4QQE8"/>
<evidence type="ECO:0000256" key="9">
    <source>
        <dbReference type="ARBA" id="ARBA00023242"/>
    </source>
</evidence>
<dbReference type="FunFam" id="3.30.160.60:FF:001732">
    <property type="entry name" value="Zgc:162936"/>
    <property type="match status" value="1"/>
</dbReference>
<dbReference type="Pfam" id="PF00096">
    <property type="entry name" value="zf-C2H2"/>
    <property type="match status" value="5"/>
</dbReference>
<comment type="subcellular location">
    <subcellularLocation>
        <location evidence="1">Nucleus</location>
    </subcellularLocation>
</comment>
<dbReference type="OMA" id="NDESEAC"/>
<organism evidence="12 13">
    <name type="scientific">Eptatretus burgeri</name>
    <name type="common">Inshore hagfish</name>
    <dbReference type="NCBI Taxonomy" id="7764"/>
    <lineage>
        <taxon>Eukaryota</taxon>
        <taxon>Metazoa</taxon>
        <taxon>Chordata</taxon>
        <taxon>Craniata</taxon>
        <taxon>Vertebrata</taxon>
        <taxon>Cyclostomata</taxon>
        <taxon>Myxini</taxon>
        <taxon>Myxiniformes</taxon>
        <taxon>Myxinidae</taxon>
        <taxon>Eptatretinae</taxon>
        <taxon>Eptatretus</taxon>
    </lineage>
</organism>
<dbReference type="InterPro" id="IPR036236">
    <property type="entry name" value="Znf_C2H2_sf"/>
</dbReference>
<protein>
    <recommendedName>
        <fullName evidence="11">C2H2-type domain-containing protein</fullName>
    </recommendedName>
</protein>
<dbReference type="FunFam" id="3.30.160.60:FF:000209">
    <property type="entry name" value="Zinc finger protein 711"/>
    <property type="match status" value="2"/>
</dbReference>
<dbReference type="GO" id="GO:1903706">
    <property type="term" value="P:regulation of hemopoiesis"/>
    <property type="evidence" value="ECO:0007669"/>
    <property type="project" value="TreeGrafter"/>
</dbReference>
<feature type="domain" description="C2H2-type" evidence="11">
    <location>
        <begin position="495"/>
        <end position="523"/>
    </location>
</feature>
<sequence>NLPPKFHQDRIKTHGAKLGTDRHTDIHEYSGHLHFFREPIVTFVHAGCAALSDDVYMEVIVGEDDTVSLGSELQVDDTALGDDFLPLSWTATESMFVTLLTIEHSWLIIRELCINKPRRRETLQKKCIVIGPRGETITVYPCYICGKKFKTKGFLKKHMKNHPEVHISRKRFRCSDCNFTTGKKASFHSHLQSHHALTQRSSEQQFDSDDDLESFAEPSGLSYHELVNSDRQNKMYKCRFCDYETAEPSLLGHHLHAVHSKNFPHCCPECGKGFRHPSELKKHVRIHTGEKPYACSHCEYRSTSSSNLKAHVRCRHADSLPHRCVECRMGFLSMQEMQEHNAVHMNVGRGFHCPRCPHVCSTAAELDQHILMDHTDDFPQHCDICNKGFYRLSDLKRHMVAHKGKKLHRCRHCEFRSTDPFVLSRHILSVHTKDVLLYKCKRCKKSFRQQRDLKRHMRVHQVKKIYQCEYCDYSTTDASGFKRHIISIHTKDYPHRCEYCNKGFRRPSEKNAHITKQHQVALPI</sequence>
<keyword evidence="8" id="KW-0804">Transcription</keyword>
<keyword evidence="3" id="KW-0677">Repeat</keyword>
<feature type="domain" description="C2H2-type" evidence="11">
    <location>
        <begin position="438"/>
        <end position="465"/>
    </location>
</feature>
<feature type="domain" description="C2H2-type" evidence="11">
    <location>
        <begin position="236"/>
        <end position="264"/>
    </location>
</feature>
<dbReference type="SMART" id="SM00355">
    <property type="entry name" value="ZnF_C2H2"/>
    <property type="match status" value="12"/>
</dbReference>
<dbReference type="FunFam" id="3.30.160.60:FF:000461">
    <property type="entry name" value="Zinc finger X-chromosomal protein-like protein"/>
    <property type="match status" value="1"/>
</dbReference>
<evidence type="ECO:0000313" key="12">
    <source>
        <dbReference type="Ensembl" id="ENSEBUP00000018895.1"/>
    </source>
</evidence>
<dbReference type="GO" id="GO:0008270">
    <property type="term" value="F:zinc ion binding"/>
    <property type="evidence" value="ECO:0007669"/>
    <property type="project" value="UniProtKB-KW"/>
</dbReference>
<dbReference type="Pfam" id="PF04704">
    <property type="entry name" value="Zfx_Zfy_act"/>
    <property type="match status" value="1"/>
</dbReference>
<dbReference type="SUPFAM" id="SSF57667">
    <property type="entry name" value="beta-beta-alpha zinc fingers"/>
    <property type="match status" value="6"/>
</dbReference>
<name>A0A8C4QQE8_EPTBU</name>
<dbReference type="GO" id="GO:0000978">
    <property type="term" value="F:RNA polymerase II cis-regulatory region sequence-specific DNA binding"/>
    <property type="evidence" value="ECO:0007669"/>
    <property type="project" value="TreeGrafter"/>
</dbReference>
<dbReference type="PROSITE" id="PS00028">
    <property type="entry name" value="ZINC_FINGER_C2H2_1"/>
    <property type="match status" value="7"/>
</dbReference>
<dbReference type="Ensembl" id="ENSEBUT00000019471.1">
    <property type="protein sequence ID" value="ENSEBUP00000018895.1"/>
    <property type="gene ID" value="ENSEBUG00000011783.1"/>
</dbReference>
<accession>A0A8C4QQE8</accession>
<keyword evidence="2" id="KW-0479">Metal-binding</keyword>
<evidence type="ECO:0000256" key="3">
    <source>
        <dbReference type="ARBA" id="ARBA00022737"/>
    </source>
</evidence>
<dbReference type="Proteomes" id="UP000694388">
    <property type="component" value="Unplaced"/>
</dbReference>
<dbReference type="FunFam" id="3.30.160.60:FF:000054">
    <property type="entry name" value="Zinc finger protein 711"/>
    <property type="match status" value="1"/>
</dbReference>
<evidence type="ECO:0000256" key="8">
    <source>
        <dbReference type="ARBA" id="ARBA00023163"/>
    </source>
</evidence>
<dbReference type="PANTHER" id="PTHR24393">
    <property type="entry name" value="ZINC FINGER PROTEIN"/>
    <property type="match status" value="1"/>
</dbReference>
<keyword evidence="5" id="KW-0862">Zinc</keyword>